<dbReference type="AlphaFoldDB" id="A0A097IF62"/>
<dbReference type="SUPFAM" id="SSF55031">
    <property type="entry name" value="Bacterial exopeptidase dimerisation domain"/>
    <property type="match status" value="1"/>
</dbReference>
<dbReference type="NCBIfam" id="TIGR01900">
    <property type="entry name" value="dapE-gram_pos"/>
    <property type="match status" value="1"/>
</dbReference>
<dbReference type="InterPro" id="IPR002933">
    <property type="entry name" value="Peptidase_M20"/>
</dbReference>
<evidence type="ECO:0000313" key="5">
    <source>
        <dbReference type="EMBL" id="AIT60782.1"/>
    </source>
</evidence>
<dbReference type="Gene3D" id="3.30.70.360">
    <property type="match status" value="1"/>
</dbReference>
<keyword evidence="2 5" id="KW-0378">Hydrolase</keyword>
<dbReference type="Gene3D" id="3.40.630.10">
    <property type="entry name" value="Zn peptidases"/>
    <property type="match status" value="1"/>
</dbReference>
<dbReference type="Proteomes" id="UP000029914">
    <property type="component" value="Chromosome"/>
</dbReference>
<dbReference type="HOGENOM" id="CLU_021802_1_0_11"/>
<dbReference type="SUPFAM" id="SSF53187">
    <property type="entry name" value="Zn-dependent exopeptidases"/>
    <property type="match status" value="1"/>
</dbReference>
<accession>A0A097IF62</accession>
<organism evidence="5 6">
    <name type="scientific">Corynebacterium doosanense CAU 212 = DSM 45436</name>
    <dbReference type="NCBI Taxonomy" id="558173"/>
    <lineage>
        <taxon>Bacteria</taxon>
        <taxon>Bacillati</taxon>
        <taxon>Actinomycetota</taxon>
        <taxon>Actinomycetes</taxon>
        <taxon>Mycobacteriales</taxon>
        <taxon>Corynebacteriaceae</taxon>
        <taxon>Corynebacterium</taxon>
    </lineage>
</organism>
<dbReference type="KEGG" id="cdo:CDOO_05585"/>
<dbReference type="GO" id="GO:0006526">
    <property type="term" value="P:L-arginine biosynthetic process"/>
    <property type="evidence" value="ECO:0007669"/>
    <property type="project" value="TreeGrafter"/>
</dbReference>
<dbReference type="Pfam" id="PF07687">
    <property type="entry name" value="M20_dimer"/>
    <property type="match status" value="1"/>
</dbReference>
<gene>
    <name evidence="5" type="ORF">CDOO_05585</name>
</gene>
<evidence type="ECO:0000313" key="6">
    <source>
        <dbReference type="Proteomes" id="UP000029914"/>
    </source>
</evidence>
<dbReference type="GO" id="GO:0008777">
    <property type="term" value="F:acetylornithine deacetylase activity"/>
    <property type="evidence" value="ECO:0007669"/>
    <property type="project" value="TreeGrafter"/>
</dbReference>
<evidence type="ECO:0000259" key="4">
    <source>
        <dbReference type="Pfam" id="PF07687"/>
    </source>
</evidence>
<dbReference type="Pfam" id="PF01546">
    <property type="entry name" value="Peptidase_M20"/>
    <property type="match status" value="1"/>
</dbReference>
<sequence>MTSLNLTSSPVQLSADLIDIESPSHHEQEIADAIFDALSRIDGAETARIKNTVLARTNRGLGSRVILAGHIDTVPLADNTPHRLSDGILHGCGAVDMKTGLAVYLNAFATLAASEDLTRDITLVCYEGEEVSTEYNGLGFVESELPDWLTGDVALLGEPSGGIIEAGCQGTIRVRVTAHGTRAHSARAWLGENAAHLLAPVLTRINEYEPRRVTIDGCEYREGINVVKLDSFVATNTIPDSAEMLVNFRFAPDRSVEDAMAHLNEVLGEQASISVEVDDVAAAALPGLSQPAAAELVAAVGGEFRAKFGWTDVSRFSTLGIPAVNFGPGDPGYAHKPDEQCPVDQITHVADVLRTFLTSSNEG</sequence>
<feature type="domain" description="Peptidase M20 dimerisation" evidence="4">
    <location>
        <begin position="169"/>
        <end position="271"/>
    </location>
</feature>
<dbReference type="InterPro" id="IPR011650">
    <property type="entry name" value="Peptidase_M20_dimer"/>
</dbReference>
<dbReference type="RefSeq" id="WP_018022259.1">
    <property type="nucleotide sequence ID" value="NZ_AQUX01000006.1"/>
</dbReference>
<evidence type="ECO:0000256" key="2">
    <source>
        <dbReference type="ARBA" id="ARBA00022801"/>
    </source>
</evidence>
<dbReference type="EC" id="3.5.1.18" evidence="3"/>
<keyword evidence="6" id="KW-1185">Reference proteome</keyword>
<evidence type="ECO:0000256" key="3">
    <source>
        <dbReference type="NCBIfam" id="TIGR01900"/>
    </source>
</evidence>
<proteinExistence type="predicted"/>
<dbReference type="PANTHER" id="PTHR43808">
    <property type="entry name" value="ACETYLORNITHINE DEACETYLASE"/>
    <property type="match status" value="1"/>
</dbReference>
<protein>
    <recommendedName>
        <fullName evidence="3">Succinyl-diaminopimelate desuccinylase</fullName>
        <ecNumber evidence="3">3.5.1.18</ecNumber>
    </recommendedName>
</protein>
<dbReference type="GO" id="GO:0009014">
    <property type="term" value="F:succinyl-diaminopimelate desuccinylase activity"/>
    <property type="evidence" value="ECO:0007669"/>
    <property type="project" value="UniProtKB-UniRule"/>
</dbReference>
<name>A0A097IF62_9CORY</name>
<dbReference type="InterPro" id="IPR050072">
    <property type="entry name" value="Peptidase_M20A"/>
</dbReference>
<dbReference type="PANTHER" id="PTHR43808:SF31">
    <property type="entry name" value="N-ACETYL-L-CITRULLINE DEACETYLASE"/>
    <property type="match status" value="1"/>
</dbReference>
<evidence type="ECO:0000256" key="1">
    <source>
        <dbReference type="ARBA" id="ARBA00022723"/>
    </source>
</evidence>
<dbReference type="InterPro" id="IPR010174">
    <property type="entry name" value="Succinyl-DAP_deSuclase_DapE"/>
</dbReference>
<dbReference type="STRING" id="558173.CDOO_05585"/>
<dbReference type="GO" id="GO:0046872">
    <property type="term" value="F:metal ion binding"/>
    <property type="evidence" value="ECO:0007669"/>
    <property type="project" value="UniProtKB-KW"/>
</dbReference>
<dbReference type="InterPro" id="IPR036264">
    <property type="entry name" value="Bact_exopeptidase_dim_dom"/>
</dbReference>
<dbReference type="eggNOG" id="COG0624">
    <property type="taxonomic scope" value="Bacteria"/>
</dbReference>
<reference evidence="5 6" key="1">
    <citation type="submission" date="2013-09" db="EMBL/GenBank/DDBJ databases">
        <title>Complete genome sequence of Corynebacterium doosanense CAU 212(T) (=DSM 45436(T)), isolated from activated sludge.</title>
        <authorList>
            <person name="Schaffert L."/>
            <person name="Albersmeier A."/>
            <person name="Kalinowski J."/>
            <person name="Ruckert C."/>
        </authorList>
    </citation>
    <scope>NUCLEOTIDE SEQUENCE [LARGE SCALE GENOMIC DNA]</scope>
    <source>
        <strain evidence="5 6">CAU 212</strain>
    </source>
</reference>
<keyword evidence="1" id="KW-0479">Metal-binding</keyword>
<dbReference type="GO" id="GO:0009089">
    <property type="term" value="P:lysine biosynthetic process via diaminopimelate"/>
    <property type="evidence" value="ECO:0007669"/>
    <property type="project" value="UniProtKB-UniRule"/>
</dbReference>
<dbReference type="EMBL" id="CP006764">
    <property type="protein sequence ID" value="AIT60782.1"/>
    <property type="molecule type" value="Genomic_DNA"/>
</dbReference>